<keyword evidence="12" id="KW-1185">Reference proteome</keyword>
<feature type="domain" description="Alpha-D-phosphohexomutase alpha/beta/alpha" evidence="9">
    <location>
        <begin position="159"/>
        <end position="256"/>
    </location>
</feature>
<organism evidence="11 12">
    <name type="scientific">Roseiflexus castenholzii (strain DSM 13941 / HLO8)</name>
    <dbReference type="NCBI Taxonomy" id="383372"/>
    <lineage>
        <taxon>Bacteria</taxon>
        <taxon>Bacillati</taxon>
        <taxon>Chloroflexota</taxon>
        <taxon>Chloroflexia</taxon>
        <taxon>Chloroflexales</taxon>
        <taxon>Roseiflexineae</taxon>
        <taxon>Roseiflexaceae</taxon>
        <taxon>Roseiflexus</taxon>
    </lineage>
</organism>
<proteinExistence type="inferred from homology"/>
<evidence type="ECO:0000259" key="9">
    <source>
        <dbReference type="Pfam" id="PF02879"/>
    </source>
</evidence>
<dbReference type="InterPro" id="IPR036900">
    <property type="entry name" value="A-D-PHexomutase_C_sf"/>
</dbReference>
<dbReference type="SUPFAM" id="SSF55957">
    <property type="entry name" value="Phosphoglucomutase, C-terminal domain"/>
    <property type="match status" value="1"/>
</dbReference>
<dbReference type="CDD" id="cd03089">
    <property type="entry name" value="PMM_PGM"/>
    <property type="match status" value="1"/>
</dbReference>
<protein>
    <submittedName>
        <fullName evidence="11">Phosphomannomutase</fullName>
        <ecNumber evidence="11">5.4.2.8</ecNumber>
    </submittedName>
</protein>
<evidence type="ECO:0000259" key="8">
    <source>
        <dbReference type="Pfam" id="PF02878"/>
    </source>
</evidence>
<dbReference type="AlphaFoldDB" id="A7NMM0"/>
<dbReference type="InterPro" id="IPR005841">
    <property type="entry name" value="Alpha-D-phosphohexomutase_SF"/>
</dbReference>
<dbReference type="RefSeq" id="WP_012121215.1">
    <property type="nucleotide sequence ID" value="NC_009767.1"/>
</dbReference>
<comment type="cofactor">
    <cofactor evidence="1">
        <name>Mg(2+)</name>
        <dbReference type="ChEBI" id="CHEBI:18420"/>
    </cofactor>
</comment>
<keyword evidence="5" id="KW-0460">Magnesium</keyword>
<evidence type="ECO:0000256" key="3">
    <source>
        <dbReference type="ARBA" id="ARBA00022553"/>
    </source>
</evidence>
<dbReference type="EMBL" id="CP000804">
    <property type="protein sequence ID" value="ABU58791.1"/>
    <property type="molecule type" value="Genomic_DNA"/>
</dbReference>
<dbReference type="InterPro" id="IPR005845">
    <property type="entry name" value="A-D-PHexomutase_a/b/a-II"/>
</dbReference>
<reference evidence="11 12" key="1">
    <citation type="submission" date="2007-08" db="EMBL/GenBank/DDBJ databases">
        <title>Complete sequence of Roseiflexus castenholzii DSM 13941.</title>
        <authorList>
            <consortium name="US DOE Joint Genome Institute"/>
            <person name="Copeland A."/>
            <person name="Lucas S."/>
            <person name="Lapidus A."/>
            <person name="Barry K."/>
            <person name="Glavina del Rio T."/>
            <person name="Dalin E."/>
            <person name="Tice H."/>
            <person name="Pitluck S."/>
            <person name="Thompson L.S."/>
            <person name="Brettin T."/>
            <person name="Bruce D."/>
            <person name="Detter J.C."/>
            <person name="Han C."/>
            <person name="Tapia R."/>
            <person name="Schmutz J."/>
            <person name="Larimer F."/>
            <person name="Land M."/>
            <person name="Hauser L."/>
            <person name="Kyrpides N."/>
            <person name="Mikhailova N."/>
            <person name="Bryant D.A."/>
            <person name="Hanada S."/>
            <person name="Tsukatani Y."/>
            <person name="Richardson P."/>
        </authorList>
    </citation>
    <scope>NUCLEOTIDE SEQUENCE [LARGE SCALE GENOMIC DNA]</scope>
    <source>
        <strain evidence="12">DSM 13941 / HLO8</strain>
    </source>
</reference>
<feature type="domain" description="Alpha-D-phosphohexomutase alpha/beta/alpha" evidence="10">
    <location>
        <begin position="262"/>
        <end position="364"/>
    </location>
</feature>
<dbReference type="GO" id="GO:0005975">
    <property type="term" value="P:carbohydrate metabolic process"/>
    <property type="evidence" value="ECO:0007669"/>
    <property type="project" value="InterPro"/>
</dbReference>
<evidence type="ECO:0000259" key="10">
    <source>
        <dbReference type="Pfam" id="PF02880"/>
    </source>
</evidence>
<sequence>MMMTIHPSIFRAYDIRGVVDRDLSEEVYRTLGRAGGTFFRQHKRRRIVVARDARLTSPGYAAALIDGLRRSGCDVVDIGMAPTPLMYFAVSFLRADGGAVVTASHNPPHFNGLKLRLSDPLYGGTPFSSDQIQEVGRIAMSGSFASGNGAYEQVDVTEEYVRDVTRHISLKRKPKVVLDGGNGVAGPLGMRTLEAIGCEVVPLFIEPDGTFPHHHPDPLKEENVQDLIRVVRETGAEMGIGLDGDGDRLGVVDGNGEIVFADRYLIVLAKQALARRPAPIVFDVKCSVVLIDAIRAFGGTPVMWKTGYSNLSAKMREVGAPLAGELSGHVFGAVEHHFHDDGIFAGCMLLDALEQSGQTLVEALAPFPPLPALSEGRLPYNEEAKFQAIDFVRDYFAARYPVVDVDGVRVDFGDGWGILRASNTEPAITTRFEARTLERAYEIRDIMIGKLREFVPAHSTGGAGSGGR</sequence>
<gene>
    <name evidence="11" type="ordered locus">Rcas_2720</name>
</gene>
<dbReference type="EC" id="5.4.2.8" evidence="11"/>
<accession>A7NMM0</accession>
<evidence type="ECO:0000256" key="1">
    <source>
        <dbReference type="ARBA" id="ARBA00001946"/>
    </source>
</evidence>
<dbReference type="PANTHER" id="PTHR43771">
    <property type="entry name" value="PHOSPHOMANNOMUTASE"/>
    <property type="match status" value="1"/>
</dbReference>
<evidence type="ECO:0000256" key="4">
    <source>
        <dbReference type="ARBA" id="ARBA00022723"/>
    </source>
</evidence>
<feature type="domain" description="Alpha-D-phosphohexomutase C-terminal" evidence="7">
    <location>
        <begin position="389"/>
        <end position="447"/>
    </location>
</feature>
<dbReference type="Pfam" id="PF00408">
    <property type="entry name" value="PGM_PMM_IV"/>
    <property type="match status" value="1"/>
</dbReference>
<dbReference type="STRING" id="383372.Rcas_2720"/>
<evidence type="ECO:0000313" key="11">
    <source>
        <dbReference type="EMBL" id="ABU58791.1"/>
    </source>
</evidence>
<dbReference type="SUPFAM" id="SSF53738">
    <property type="entry name" value="Phosphoglucomutase, first 3 domains"/>
    <property type="match status" value="3"/>
</dbReference>
<dbReference type="InterPro" id="IPR005843">
    <property type="entry name" value="A-D-PHexomutase_C"/>
</dbReference>
<evidence type="ECO:0000259" key="7">
    <source>
        <dbReference type="Pfam" id="PF00408"/>
    </source>
</evidence>
<dbReference type="PRINTS" id="PR00509">
    <property type="entry name" value="PGMPMM"/>
</dbReference>
<dbReference type="Proteomes" id="UP000000263">
    <property type="component" value="Chromosome"/>
</dbReference>
<dbReference type="GO" id="GO:0046872">
    <property type="term" value="F:metal ion binding"/>
    <property type="evidence" value="ECO:0007669"/>
    <property type="project" value="UniProtKB-KW"/>
</dbReference>
<evidence type="ECO:0000256" key="6">
    <source>
        <dbReference type="ARBA" id="ARBA00023235"/>
    </source>
</evidence>
<evidence type="ECO:0000313" key="12">
    <source>
        <dbReference type="Proteomes" id="UP000000263"/>
    </source>
</evidence>
<dbReference type="eggNOG" id="COG1109">
    <property type="taxonomic scope" value="Bacteria"/>
</dbReference>
<dbReference type="GO" id="GO:0004615">
    <property type="term" value="F:phosphomannomutase activity"/>
    <property type="evidence" value="ECO:0007669"/>
    <property type="project" value="UniProtKB-EC"/>
</dbReference>
<keyword evidence="3" id="KW-0597">Phosphoprotein</keyword>
<evidence type="ECO:0000256" key="5">
    <source>
        <dbReference type="ARBA" id="ARBA00022842"/>
    </source>
</evidence>
<dbReference type="PANTHER" id="PTHR43771:SF2">
    <property type="entry name" value="PHOSPHOMANNOMUTASE_PHOSPHOGLUCOMUTASE"/>
    <property type="match status" value="1"/>
</dbReference>
<comment type="similarity">
    <text evidence="2">Belongs to the phosphohexose mutase family.</text>
</comment>
<dbReference type="InterPro" id="IPR005844">
    <property type="entry name" value="A-D-PHexomutase_a/b/a-I"/>
</dbReference>
<name>A7NMM0_ROSCS</name>
<keyword evidence="6 11" id="KW-0413">Isomerase</keyword>
<evidence type="ECO:0000256" key="2">
    <source>
        <dbReference type="ARBA" id="ARBA00010231"/>
    </source>
</evidence>
<dbReference type="InterPro" id="IPR016055">
    <property type="entry name" value="A-D-PHexomutase_a/b/a-I/II/III"/>
</dbReference>
<dbReference type="Pfam" id="PF02880">
    <property type="entry name" value="PGM_PMM_III"/>
    <property type="match status" value="1"/>
</dbReference>
<dbReference type="InterPro" id="IPR005846">
    <property type="entry name" value="A-D-PHexomutase_a/b/a-III"/>
</dbReference>
<dbReference type="Gene3D" id="3.40.120.10">
    <property type="entry name" value="Alpha-D-Glucose-1,6-Bisphosphate, subunit A, domain 3"/>
    <property type="match status" value="3"/>
</dbReference>
<dbReference type="Pfam" id="PF02879">
    <property type="entry name" value="PGM_PMM_II"/>
    <property type="match status" value="1"/>
</dbReference>
<dbReference type="HOGENOM" id="CLU_016950_9_1_0"/>
<dbReference type="Pfam" id="PF02878">
    <property type="entry name" value="PGM_PMM_I"/>
    <property type="match status" value="1"/>
</dbReference>
<dbReference type="KEGG" id="rca:Rcas_2720"/>
<dbReference type="Gene3D" id="3.30.310.50">
    <property type="entry name" value="Alpha-D-phosphohexomutase, C-terminal domain"/>
    <property type="match status" value="1"/>
</dbReference>
<feature type="domain" description="Alpha-D-phosphohexomutase alpha/beta/alpha" evidence="8">
    <location>
        <begin position="9"/>
        <end position="139"/>
    </location>
</feature>
<keyword evidence="4" id="KW-0479">Metal-binding</keyword>